<gene>
    <name evidence="2" type="ORF">BKP35_10530</name>
</gene>
<evidence type="ECO:0000256" key="1">
    <source>
        <dbReference type="SAM" id="Phobius"/>
    </source>
</evidence>
<dbReference type="Proteomes" id="UP000180098">
    <property type="component" value="Unassembled WGS sequence"/>
</dbReference>
<proteinExistence type="predicted"/>
<name>A0A1S2LMG3_9BACI</name>
<keyword evidence="1" id="KW-0472">Membrane</keyword>
<feature type="transmembrane region" description="Helical" evidence="1">
    <location>
        <begin position="54"/>
        <end position="73"/>
    </location>
</feature>
<feature type="transmembrane region" description="Helical" evidence="1">
    <location>
        <begin position="123"/>
        <end position="141"/>
    </location>
</feature>
<keyword evidence="1" id="KW-1133">Transmembrane helix</keyword>
<evidence type="ECO:0000313" key="2">
    <source>
        <dbReference type="EMBL" id="OIJ12615.1"/>
    </source>
</evidence>
<organism evidence="2 3">
    <name type="scientific">Anaerobacillus arseniciselenatis</name>
    <dbReference type="NCBI Taxonomy" id="85682"/>
    <lineage>
        <taxon>Bacteria</taxon>
        <taxon>Bacillati</taxon>
        <taxon>Bacillota</taxon>
        <taxon>Bacilli</taxon>
        <taxon>Bacillales</taxon>
        <taxon>Bacillaceae</taxon>
        <taxon>Anaerobacillus</taxon>
    </lineage>
</organism>
<comment type="caution">
    <text evidence="2">The sequence shown here is derived from an EMBL/GenBank/DDBJ whole genome shotgun (WGS) entry which is preliminary data.</text>
</comment>
<accession>A0A1S2LMG3</accession>
<feature type="transmembrane region" description="Helical" evidence="1">
    <location>
        <begin position="148"/>
        <end position="166"/>
    </location>
</feature>
<dbReference type="RefSeq" id="WP_071313313.1">
    <property type="nucleotide sequence ID" value="NZ_MLQQ01000019.1"/>
</dbReference>
<dbReference type="AlphaFoldDB" id="A0A1S2LMG3"/>
<keyword evidence="1" id="KW-0812">Transmembrane</keyword>
<dbReference type="EMBL" id="MLQQ01000019">
    <property type="protein sequence ID" value="OIJ12615.1"/>
    <property type="molecule type" value="Genomic_DNA"/>
</dbReference>
<protein>
    <submittedName>
        <fullName evidence="2">Uncharacterized protein</fullName>
    </submittedName>
</protein>
<reference evidence="2 3" key="1">
    <citation type="submission" date="2016-10" db="EMBL/GenBank/DDBJ databases">
        <title>Draft genome sequences of four alkaliphilic bacteria belonging to the Anaerobacillus genus.</title>
        <authorList>
            <person name="Bassil N.M."/>
            <person name="Lloyd J.R."/>
        </authorList>
    </citation>
    <scope>NUCLEOTIDE SEQUENCE [LARGE SCALE GENOMIC DNA]</scope>
    <source>
        <strain evidence="2 3">DSM 15340</strain>
    </source>
</reference>
<keyword evidence="3" id="KW-1185">Reference proteome</keyword>
<sequence>MFSQAIFVPSVGIFLSAFQLSWKFKLLFTTYFVIIERTFLKLKIYNNKWWKTTYTAIFMFIGFFISDICYKEIKKGNKLMLKVTLYNTFHVLYMSVFFILSLFKKFRYEPVVLTKNPWYYHYTFVKLYLVFETCITVYFFEMSKKAKILPMFIIVLIDNIFINLKVLKVDGVYWKTLLTIRLFFHSLLLIMKKWWKI</sequence>
<evidence type="ECO:0000313" key="3">
    <source>
        <dbReference type="Proteomes" id="UP000180098"/>
    </source>
</evidence>
<feature type="transmembrane region" description="Helical" evidence="1">
    <location>
        <begin position="85"/>
        <end position="103"/>
    </location>
</feature>